<proteinExistence type="predicted"/>
<name>F0WXI5_9STRA</name>
<accession>F0WXI5</accession>
<reference evidence="1" key="1">
    <citation type="journal article" date="2011" name="PLoS Biol.">
        <title>Gene gain and loss during evolution of obligate parasitism in the white rust pathogen of Arabidopsis thaliana.</title>
        <authorList>
            <person name="Kemen E."/>
            <person name="Gardiner A."/>
            <person name="Schultz-Larsen T."/>
            <person name="Kemen A.C."/>
            <person name="Balmuth A.L."/>
            <person name="Robert-Seilaniantz A."/>
            <person name="Bailey K."/>
            <person name="Holub E."/>
            <person name="Studholme D.J."/>
            <person name="Maclean D."/>
            <person name="Jones J.D."/>
        </authorList>
    </citation>
    <scope>NUCLEOTIDE SEQUENCE</scope>
</reference>
<evidence type="ECO:0000313" key="1">
    <source>
        <dbReference type="EMBL" id="CCA26179.1"/>
    </source>
</evidence>
<reference evidence="1" key="2">
    <citation type="submission" date="2011-02" db="EMBL/GenBank/DDBJ databases">
        <authorList>
            <person name="MacLean D."/>
        </authorList>
    </citation>
    <scope>NUCLEOTIDE SEQUENCE</scope>
</reference>
<protein>
    <submittedName>
        <fullName evidence="1">PREDICTED: similar to predicted protein putative</fullName>
    </submittedName>
</protein>
<organism evidence="1">
    <name type="scientific">Albugo laibachii Nc14</name>
    <dbReference type="NCBI Taxonomy" id="890382"/>
    <lineage>
        <taxon>Eukaryota</taxon>
        <taxon>Sar</taxon>
        <taxon>Stramenopiles</taxon>
        <taxon>Oomycota</taxon>
        <taxon>Peronosporomycetes</taxon>
        <taxon>Albuginales</taxon>
        <taxon>Albuginaceae</taxon>
        <taxon>Albugo</taxon>
    </lineage>
</organism>
<dbReference type="AlphaFoldDB" id="F0WXI5"/>
<dbReference type="Gene3D" id="3.30.420.10">
    <property type="entry name" value="Ribonuclease H-like superfamily/Ribonuclease H"/>
    <property type="match status" value="1"/>
</dbReference>
<dbReference type="InterPro" id="IPR036397">
    <property type="entry name" value="RNaseH_sf"/>
</dbReference>
<gene>
    <name evidence="1" type="primary">AlNc14C354G10936</name>
    <name evidence="1" type="ORF">ALNC14_123230</name>
</gene>
<dbReference type="GO" id="GO:0003676">
    <property type="term" value="F:nucleic acid binding"/>
    <property type="evidence" value="ECO:0007669"/>
    <property type="project" value="InterPro"/>
</dbReference>
<sequence length="101" mass="11906">MVVWTWPVSFSKRSVEALNEEHIKLLNWQSSPDLKHIEKLWSIISRRVYANGRQFDSVQALTVSLINEWETISNEILMSQVDFMPRRCIDVIESKGNKTHY</sequence>
<dbReference type="HOGENOM" id="CLU_033666_12_0_1"/>
<dbReference type="EMBL" id="FR824399">
    <property type="protein sequence ID" value="CCA26179.1"/>
    <property type="molecule type" value="Genomic_DNA"/>
</dbReference>